<accession>A0A251VR07</accession>
<reference evidence="1 3" key="1">
    <citation type="journal article" date="2017" name="Nature">
        <title>The sunflower genome provides insights into oil metabolism, flowering and Asterid evolution.</title>
        <authorList>
            <person name="Badouin H."/>
            <person name="Gouzy J."/>
            <person name="Grassa C.J."/>
            <person name="Murat F."/>
            <person name="Staton S.E."/>
            <person name="Cottret L."/>
            <person name="Lelandais-Briere C."/>
            <person name="Owens G.L."/>
            <person name="Carrere S."/>
            <person name="Mayjonade B."/>
            <person name="Legrand L."/>
            <person name="Gill N."/>
            <person name="Kane N.C."/>
            <person name="Bowers J.E."/>
            <person name="Hubner S."/>
            <person name="Bellec A."/>
            <person name="Berard A."/>
            <person name="Berges H."/>
            <person name="Blanchet N."/>
            <person name="Boniface M.C."/>
            <person name="Brunel D."/>
            <person name="Catrice O."/>
            <person name="Chaidir N."/>
            <person name="Claudel C."/>
            <person name="Donnadieu C."/>
            <person name="Faraut T."/>
            <person name="Fievet G."/>
            <person name="Helmstetter N."/>
            <person name="King M."/>
            <person name="Knapp S.J."/>
            <person name="Lai Z."/>
            <person name="Le Paslier M.C."/>
            <person name="Lippi Y."/>
            <person name="Lorenzon L."/>
            <person name="Mandel J.R."/>
            <person name="Marage G."/>
            <person name="Marchand G."/>
            <person name="Marquand E."/>
            <person name="Bret-Mestries E."/>
            <person name="Morien E."/>
            <person name="Nambeesan S."/>
            <person name="Nguyen T."/>
            <person name="Pegot-Espagnet P."/>
            <person name="Pouilly N."/>
            <person name="Raftis F."/>
            <person name="Sallet E."/>
            <person name="Schiex T."/>
            <person name="Thomas J."/>
            <person name="Vandecasteele C."/>
            <person name="Vares D."/>
            <person name="Vear F."/>
            <person name="Vautrin S."/>
            <person name="Crespi M."/>
            <person name="Mangin B."/>
            <person name="Burke J.M."/>
            <person name="Salse J."/>
            <person name="Munos S."/>
            <person name="Vincourt P."/>
            <person name="Rieseberg L.H."/>
            <person name="Langlade N.B."/>
        </authorList>
    </citation>
    <scope>NUCLEOTIDE SEQUENCE [LARGE SCALE GENOMIC DNA]</scope>
    <source>
        <strain evidence="3">cv. SF193</strain>
        <tissue evidence="1">Leaves</tissue>
    </source>
</reference>
<organism evidence="2 3">
    <name type="scientific">Helianthus annuus</name>
    <name type="common">Common sunflower</name>
    <dbReference type="NCBI Taxonomy" id="4232"/>
    <lineage>
        <taxon>Eukaryota</taxon>
        <taxon>Viridiplantae</taxon>
        <taxon>Streptophyta</taxon>
        <taxon>Embryophyta</taxon>
        <taxon>Tracheophyta</taxon>
        <taxon>Spermatophyta</taxon>
        <taxon>Magnoliopsida</taxon>
        <taxon>eudicotyledons</taxon>
        <taxon>Gunneridae</taxon>
        <taxon>Pentapetalae</taxon>
        <taxon>asterids</taxon>
        <taxon>campanulids</taxon>
        <taxon>Asterales</taxon>
        <taxon>Asteraceae</taxon>
        <taxon>Asteroideae</taxon>
        <taxon>Heliantheae alliance</taxon>
        <taxon>Heliantheae</taxon>
        <taxon>Helianthus</taxon>
    </lineage>
</organism>
<dbReference type="SUPFAM" id="SSF81383">
    <property type="entry name" value="F-box domain"/>
    <property type="match status" value="1"/>
</dbReference>
<keyword evidence="3" id="KW-1185">Reference proteome</keyword>
<reference evidence="1" key="3">
    <citation type="submission" date="2020-06" db="EMBL/GenBank/DDBJ databases">
        <title>Helianthus annuus Genome sequencing and assembly Release 2.</title>
        <authorList>
            <person name="Gouzy J."/>
            <person name="Langlade N."/>
            <person name="Munos S."/>
        </authorList>
    </citation>
    <scope>NUCLEOTIDE SEQUENCE</scope>
    <source>
        <tissue evidence="1">Leaves</tissue>
    </source>
</reference>
<dbReference type="EMBL" id="CM007890">
    <property type="protein sequence ID" value="OTG37874.1"/>
    <property type="molecule type" value="Genomic_DNA"/>
</dbReference>
<evidence type="ECO:0000313" key="1">
    <source>
        <dbReference type="EMBL" id="KAF5823190.1"/>
    </source>
</evidence>
<reference evidence="2" key="2">
    <citation type="submission" date="2017-02" db="EMBL/GenBank/DDBJ databases">
        <title>Sunflower complete genome.</title>
        <authorList>
            <person name="Langlade N."/>
            <person name="Munos S."/>
        </authorList>
    </citation>
    <scope>NUCLEOTIDE SEQUENCE [LARGE SCALE GENOMIC DNA]</scope>
    <source>
        <tissue evidence="2">Leaves</tissue>
    </source>
</reference>
<gene>
    <name evidence="2" type="ORF">HannXRQ_Chr01g0023611</name>
    <name evidence="1" type="ORF">HanXRQr2_Chr01g0035661</name>
</gene>
<protein>
    <submittedName>
        <fullName evidence="1">F-box-like domain superfamily protein</fullName>
    </submittedName>
    <submittedName>
        <fullName evidence="2">Putative F-box domain-containing protein</fullName>
    </submittedName>
</protein>
<evidence type="ECO:0000313" key="2">
    <source>
        <dbReference type="EMBL" id="OTG37874.1"/>
    </source>
</evidence>
<evidence type="ECO:0000313" key="3">
    <source>
        <dbReference type="Proteomes" id="UP000215914"/>
    </source>
</evidence>
<dbReference type="InParanoid" id="A0A251VR07"/>
<name>A0A251VR07_HELAN</name>
<dbReference type="EMBL" id="MNCJ02000316">
    <property type="protein sequence ID" value="KAF5823190.1"/>
    <property type="molecule type" value="Genomic_DNA"/>
</dbReference>
<dbReference type="Proteomes" id="UP000215914">
    <property type="component" value="Chromosome 1"/>
</dbReference>
<dbReference type="Gramene" id="mRNA:HanXRQr2_Chr01g0035661">
    <property type="protein sequence ID" value="mRNA:HanXRQr2_Chr01g0035661"/>
    <property type="gene ID" value="HanXRQr2_Chr01g0035661"/>
</dbReference>
<proteinExistence type="predicted"/>
<dbReference type="AlphaFoldDB" id="A0A251VR07"/>
<sequence length="59" mass="7307">MVYIPFDIILFEILIRLHGRSIDQYKCVCRQWNEGLSSWQFMSLHVNYVEEYLVRIRRK</sequence>
<dbReference type="InterPro" id="IPR036047">
    <property type="entry name" value="F-box-like_dom_sf"/>
</dbReference>